<gene>
    <name evidence="1" type="ORF">DDB_G0267922</name>
</gene>
<dbReference type="KEGG" id="ddi:DDB_G0267922"/>
<organism evidence="1 2">
    <name type="scientific">Dictyostelium discoideum</name>
    <name type="common">Social amoeba</name>
    <dbReference type="NCBI Taxonomy" id="44689"/>
    <lineage>
        <taxon>Eukaryota</taxon>
        <taxon>Amoebozoa</taxon>
        <taxon>Evosea</taxon>
        <taxon>Eumycetozoa</taxon>
        <taxon>Dictyostelia</taxon>
        <taxon>Dictyosteliales</taxon>
        <taxon>Dictyosteliaceae</taxon>
        <taxon>Dictyostelium</taxon>
    </lineage>
</organism>
<protein>
    <submittedName>
        <fullName evidence="1">Uncharacterized protein</fullName>
    </submittedName>
</protein>
<dbReference type="AlphaFoldDB" id="Q55FW4"/>
<dbReference type="InParanoid" id="Q55FW4"/>
<comment type="caution">
    <text evidence="1">The sequence shown here is derived from an EMBL/GenBank/DDBJ whole genome shotgun (WGS) entry which is preliminary data.</text>
</comment>
<reference evidence="1 2" key="1">
    <citation type="journal article" date="2005" name="Nature">
        <title>The genome of the social amoeba Dictyostelium discoideum.</title>
        <authorList>
            <consortium name="The Dictyostelium discoideum Sequencing Consortium"/>
            <person name="Eichinger L."/>
            <person name="Pachebat J.A."/>
            <person name="Glockner G."/>
            <person name="Rajandream M.A."/>
            <person name="Sucgang R."/>
            <person name="Berriman M."/>
            <person name="Song J."/>
            <person name="Olsen R."/>
            <person name="Szafranski K."/>
            <person name="Xu Q."/>
            <person name="Tunggal B."/>
            <person name="Kummerfeld S."/>
            <person name="Madera M."/>
            <person name="Konfortov B.A."/>
            <person name="Rivero F."/>
            <person name="Bankier A.T."/>
            <person name="Lehmann R."/>
            <person name="Hamlin N."/>
            <person name="Davies R."/>
            <person name="Gaudet P."/>
            <person name="Fey P."/>
            <person name="Pilcher K."/>
            <person name="Chen G."/>
            <person name="Saunders D."/>
            <person name="Sodergren E."/>
            <person name="Davis P."/>
            <person name="Kerhornou A."/>
            <person name="Nie X."/>
            <person name="Hall N."/>
            <person name="Anjard C."/>
            <person name="Hemphill L."/>
            <person name="Bason N."/>
            <person name="Farbrother P."/>
            <person name="Desany B."/>
            <person name="Just E."/>
            <person name="Morio T."/>
            <person name="Rost R."/>
            <person name="Churcher C."/>
            <person name="Cooper J."/>
            <person name="Haydock S."/>
            <person name="van Driessche N."/>
            <person name="Cronin A."/>
            <person name="Goodhead I."/>
            <person name="Muzny D."/>
            <person name="Mourier T."/>
            <person name="Pain A."/>
            <person name="Lu M."/>
            <person name="Harper D."/>
            <person name="Lindsay R."/>
            <person name="Hauser H."/>
            <person name="James K."/>
            <person name="Quiles M."/>
            <person name="Madan Babu M."/>
            <person name="Saito T."/>
            <person name="Buchrieser C."/>
            <person name="Wardroper A."/>
            <person name="Felder M."/>
            <person name="Thangavelu M."/>
            <person name="Johnson D."/>
            <person name="Knights A."/>
            <person name="Loulseged H."/>
            <person name="Mungall K."/>
            <person name="Oliver K."/>
            <person name="Price C."/>
            <person name="Quail M.A."/>
            <person name="Urushihara H."/>
            <person name="Hernandez J."/>
            <person name="Rabbinowitsch E."/>
            <person name="Steffen D."/>
            <person name="Sanders M."/>
            <person name="Ma J."/>
            <person name="Kohara Y."/>
            <person name="Sharp S."/>
            <person name="Simmonds M."/>
            <person name="Spiegler S."/>
            <person name="Tivey A."/>
            <person name="Sugano S."/>
            <person name="White B."/>
            <person name="Walker D."/>
            <person name="Woodward J."/>
            <person name="Winckler T."/>
            <person name="Tanaka Y."/>
            <person name="Shaulsky G."/>
            <person name="Schleicher M."/>
            <person name="Weinstock G."/>
            <person name="Rosenthal A."/>
            <person name="Cox E.C."/>
            <person name="Chisholm R.L."/>
            <person name="Gibbs R."/>
            <person name="Loomis W.F."/>
            <person name="Platzer M."/>
            <person name="Kay R.R."/>
            <person name="Williams J."/>
            <person name="Dear P.H."/>
            <person name="Noegel A.A."/>
            <person name="Barrell B."/>
            <person name="Kuspa A."/>
        </authorList>
    </citation>
    <scope>NUCLEOTIDE SEQUENCE [LARGE SCALE GENOMIC DNA]</scope>
    <source>
        <strain evidence="1 2">AX4</strain>
    </source>
</reference>
<dbReference type="Proteomes" id="UP000002195">
    <property type="component" value="Unassembled WGS sequence"/>
</dbReference>
<name>Q55FW4_DICDI</name>
<evidence type="ECO:0000313" key="1">
    <source>
        <dbReference type="EMBL" id="EAL73414.1"/>
    </source>
</evidence>
<dbReference type="PaxDb" id="44689-DDB0189649"/>
<proteinExistence type="predicted"/>
<dbReference type="VEuPathDB" id="AmoebaDB:DDB_G0267922"/>
<evidence type="ECO:0000313" key="2">
    <source>
        <dbReference type="Proteomes" id="UP000002195"/>
    </source>
</evidence>
<sequence length="90" mass="10723">MYFKKCDIFEWICEAYDLIEEANSGGKQFFIDLDSTYNQYEYLSMKSIYLKNILMKIDLFFDQLIKFKSKIKGNISNQEINFSDNQITVS</sequence>
<keyword evidence="2" id="KW-1185">Reference proteome</keyword>
<dbReference type="EMBL" id="AAFI02000003">
    <property type="protein sequence ID" value="EAL73414.1"/>
    <property type="molecule type" value="Genomic_DNA"/>
</dbReference>
<dbReference type="RefSeq" id="XP_647419.1">
    <property type="nucleotide sequence ID" value="XM_642327.1"/>
</dbReference>
<accession>Q55FW4</accession>
<dbReference type="GeneID" id="8616226"/>
<dbReference type="HOGENOM" id="CLU_2445395_0_0_1"/>